<dbReference type="PANTHER" id="PTHR33371">
    <property type="entry name" value="INTERMEMBRANE PHOSPHOLIPID TRANSPORT SYSTEM BINDING PROTEIN MLAD-RELATED"/>
    <property type="match status" value="1"/>
</dbReference>
<feature type="coiled-coil region" evidence="1">
    <location>
        <begin position="233"/>
        <end position="291"/>
    </location>
</feature>
<evidence type="ECO:0000313" key="4">
    <source>
        <dbReference type="EMBL" id="SOC80290.1"/>
    </source>
</evidence>
<accession>A0A285X4L7</accession>
<dbReference type="RefSeq" id="WP_097056073.1">
    <property type="nucleotide sequence ID" value="NZ_OCMF01000002.1"/>
</dbReference>
<evidence type="ECO:0000256" key="2">
    <source>
        <dbReference type="SAM" id="Phobius"/>
    </source>
</evidence>
<dbReference type="PANTHER" id="PTHR33371:SF4">
    <property type="entry name" value="INTERMEMBRANE PHOSPHOLIPID TRANSPORT SYSTEM BINDING PROTEIN MLAD"/>
    <property type="match status" value="1"/>
</dbReference>
<keyword evidence="2" id="KW-0812">Transmembrane</keyword>
<dbReference type="InterPro" id="IPR003399">
    <property type="entry name" value="Mce/MlaD"/>
</dbReference>
<evidence type="ECO:0000313" key="5">
    <source>
        <dbReference type="Proteomes" id="UP000219193"/>
    </source>
</evidence>
<dbReference type="EMBL" id="OCMF01000002">
    <property type="protein sequence ID" value="SOC80290.1"/>
    <property type="molecule type" value="Genomic_DNA"/>
</dbReference>
<protein>
    <submittedName>
        <fullName evidence="4">Phospholipid/cholesterol/gamma-HCH transport system substrate-binding protein</fullName>
    </submittedName>
</protein>
<evidence type="ECO:0000259" key="3">
    <source>
        <dbReference type="Pfam" id="PF02470"/>
    </source>
</evidence>
<dbReference type="Proteomes" id="UP000219193">
    <property type="component" value="Unassembled WGS sequence"/>
</dbReference>
<keyword evidence="2" id="KW-1133">Transmembrane helix</keyword>
<dbReference type="AlphaFoldDB" id="A0A285X4L7"/>
<organism evidence="4 5">
    <name type="scientific">Salinimicrobium sediminis</name>
    <dbReference type="NCBI Taxonomy" id="1343891"/>
    <lineage>
        <taxon>Bacteria</taxon>
        <taxon>Pseudomonadati</taxon>
        <taxon>Bacteroidota</taxon>
        <taxon>Flavobacteriia</taxon>
        <taxon>Flavobacteriales</taxon>
        <taxon>Flavobacteriaceae</taxon>
        <taxon>Salinimicrobium</taxon>
    </lineage>
</organism>
<gene>
    <name evidence="4" type="ORF">SAMN06296241_1836</name>
</gene>
<reference evidence="5" key="1">
    <citation type="submission" date="2017-09" db="EMBL/GenBank/DDBJ databases">
        <authorList>
            <person name="Varghese N."/>
            <person name="Submissions S."/>
        </authorList>
    </citation>
    <scope>NUCLEOTIDE SEQUENCE [LARGE SCALE GENOMIC DNA]</scope>
    <source>
        <strain evidence="5">CGMCC 1.12641</strain>
    </source>
</reference>
<evidence type="ECO:0000256" key="1">
    <source>
        <dbReference type="SAM" id="Coils"/>
    </source>
</evidence>
<feature type="coiled-coil region" evidence="1">
    <location>
        <begin position="172"/>
        <end position="199"/>
    </location>
</feature>
<dbReference type="OrthoDB" id="9769132at2"/>
<keyword evidence="1" id="KW-0175">Coiled coil</keyword>
<dbReference type="Pfam" id="PF02470">
    <property type="entry name" value="MlaD"/>
    <property type="match status" value="1"/>
</dbReference>
<proteinExistence type="predicted"/>
<sequence length="316" mass="34715">MKYTKEVKTALLAIVAILLFIFGYSFLKGKNWFDSSRTFYAIYNDVEGLSPSSPVTINGLKVGNVTAINFLDTSGRLLVTFTVDNEFPFSEESIAQVYGGGLIGGKSLAILPDYEAGKVAKSGDTLPSAIEEGLLELVNERLTPLQEKVERVITSTDSLVNSFNEVMNPATRRNLKLSIENLQATVASLRNSANSVEGVLSENTPKLNSTFTNLDEMATNLKTFSDTLNEIDIKKVTNDLESTVANLEDMSEKLNSGDGTIGKLINDPQVYNNLEQATRQLDELIQDVKLNPKRYVHFSIFGKNPGPYSPPKDSLK</sequence>
<dbReference type="InterPro" id="IPR052336">
    <property type="entry name" value="MlaD_Phospholipid_Transporter"/>
</dbReference>
<name>A0A285X4L7_9FLAO</name>
<feature type="transmembrane region" description="Helical" evidence="2">
    <location>
        <begin position="7"/>
        <end position="27"/>
    </location>
</feature>
<keyword evidence="2" id="KW-0472">Membrane</keyword>
<keyword evidence="5" id="KW-1185">Reference proteome</keyword>
<feature type="domain" description="Mce/MlaD" evidence="3">
    <location>
        <begin position="37"/>
        <end position="112"/>
    </location>
</feature>